<dbReference type="GO" id="GO:0006950">
    <property type="term" value="P:response to stress"/>
    <property type="evidence" value="ECO:0007669"/>
    <property type="project" value="TreeGrafter"/>
</dbReference>
<dbReference type="InterPro" id="IPR000835">
    <property type="entry name" value="HTH_MarR-typ"/>
</dbReference>
<name>A0A1V0A5H3_9ACTN</name>
<dbReference type="EMBL" id="CP017717">
    <property type="protein sequence ID" value="AQZ65457.1"/>
    <property type="molecule type" value="Genomic_DNA"/>
</dbReference>
<keyword evidence="3" id="KW-1185">Reference proteome</keyword>
<dbReference type="SMART" id="SM00347">
    <property type="entry name" value="HTH_MARR"/>
    <property type="match status" value="1"/>
</dbReference>
<organism evidence="2 3">
    <name type="scientific">[Actinomadura] parvosata subsp. kistnae</name>
    <dbReference type="NCBI Taxonomy" id="1909395"/>
    <lineage>
        <taxon>Bacteria</taxon>
        <taxon>Bacillati</taxon>
        <taxon>Actinomycetota</taxon>
        <taxon>Actinomycetes</taxon>
        <taxon>Streptosporangiales</taxon>
        <taxon>Streptosporangiaceae</taxon>
        <taxon>Nonomuraea</taxon>
    </lineage>
</organism>
<dbReference type="PANTHER" id="PTHR33164:SF43">
    <property type="entry name" value="HTH-TYPE TRANSCRIPTIONAL REPRESSOR YETL"/>
    <property type="match status" value="1"/>
</dbReference>
<dbReference type="PANTHER" id="PTHR33164">
    <property type="entry name" value="TRANSCRIPTIONAL REGULATOR, MARR FAMILY"/>
    <property type="match status" value="1"/>
</dbReference>
<dbReference type="STRING" id="1909395.BKM31_31940"/>
<reference evidence="3" key="1">
    <citation type="journal article" date="2017" name="Med. Chem. Commun.">
        <title>Nonomuraea sp. ATCC 55076 harbours the largest actinomycete chromosome to date and the kistamicin biosynthetic gene cluster.</title>
        <authorList>
            <person name="Nazari B."/>
            <person name="Forneris C.C."/>
            <person name="Gibson M.I."/>
            <person name="Moon K."/>
            <person name="Schramma K.R."/>
            <person name="Seyedsayamdost M.R."/>
        </authorList>
    </citation>
    <scope>NUCLEOTIDE SEQUENCE [LARGE SCALE GENOMIC DNA]</scope>
    <source>
        <strain evidence="3">ATCC 55076</strain>
    </source>
</reference>
<proteinExistence type="predicted"/>
<evidence type="ECO:0000259" key="1">
    <source>
        <dbReference type="SMART" id="SM00347"/>
    </source>
</evidence>
<dbReference type="Proteomes" id="UP000190797">
    <property type="component" value="Chromosome"/>
</dbReference>
<gene>
    <name evidence="2" type="ORF">BKM31_31940</name>
</gene>
<sequence length="173" mass="18210">MMNVQEKQVANLLGASALLVAGVVRDAVTGAVGAGGALAEALIAIKDQPGRTADWLGTVLGISQPGTAHLVRRLTEQGWVVRGSQGRARPLRLTAEGERVAARALAARQSALEELVGRLTDEQREHLVSIAAALLGPEARSEHRLAGLCRLCDRGSCPECPVYDGWRRASCSG</sequence>
<evidence type="ECO:0000313" key="3">
    <source>
        <dbReference type="Proteomes" id="UP000190797"/>
    </source>
</evidence>
<dbReference type="InterPro" id="IPR036390">
    <property type="entry name" value="WH_DNA-bd_sf"/>
</dbReference>
<protein>
    <recommendedName>
        <fullName evidence="1">HTH marR-type domain-containing protein</fullName>
    </recommendedName>
</protein>
<dbReference type="Pfam" id="PF12802">
    <property type="entry name" value="MarR_2"/>
    <property type="match status" value="1"/>
</dbReference>
<evidence type="ECO:0000313" key="2">
    <source>
        <dbReference type="EMBL" id="AQZ65457.1"/>
    </source>
</evidence>
<dbReference type="AlphaFoldDB" id="A0A1V0A5H3"/>
<dbReference type="KEGG" id="noa:BKM31_31940"/>
<dbReference type="InterPro" id="IPR036388">
    <property type="entry name" value="WH-like_DNA-bd_sf"/>
</dbReference>
<accession>A0A1V0A5H3</accession>
<dbReference type="Gene3D" id="1.10.10.10">
    <property type="entry name" value="Winged helix-like DNA-binding domain superfamily/Winged helix DNA-binding domain"/>
    <property type="match status" value="1"/>
</dbReference>
<dbReference type="GO" id="GO:0003700">
    <property type="term" value="F:DNA-binding transcription factor activity"/>
    <property type="evidence" value="ECO:0007669"/>
    <property type="project" value="InterPro"/>
</dbReference>
<dbReference type="SUPFAM" id="SSF46785">
    <property type="entry name" value="Winged helix' DNA-binding domain"/>
    <property type="match status" value="1"/>
</dbReference>
<dbReference type="InterPro" id="IPR039422">
    <property type="entry name" value="MarR/SlyA-like"/>
</dbReference>
<feature type="domain" description="HTH marR-type" evidence="1">
    <location>
        <begin position="27"/>
        <end position="124"/>
    </location>
</feature>